<comment type="caution">
    <text evidence="10">The sequence shown here is derived from an EMBL/GenBank/DDBJ whole genome shotgun (WGS) entry which is preliminary data.</text>
</comment>
<comment type="subcellular location">
    <subcellularLocation>
        <location evidence="1">Nucleus</location>
    </subcellularLocation>
</comment>
<dbReference type="FunFam" id="1.10.10.60:FF:000154">
    <property type="entry name" value="Transcription factor SRM1"/>
    <property type="match status" value="1"/>
</dbReference>
<organism evidence="10 11">
    <name type="scientific">Taxus chinensis</name>
    <name type="common">Chinese yew</name>
    <name type="synonym">Taxus wallichiana var. chinensis</name>
    <dbReference type="NCBI Taxonomy" id="29808"/>
    <lineage>
        <taxon>Eukaryota</taxon>
        <taxon>Viridiplantae</taxon>
        <taxon>Streptophyta</taxon>
        <taxon>Embryophyta</taxon>
        <taxon>Tracheophyta</taxon>
        <taxon>Spermatophyta</taxon>
        <taxon>Pinopsida</taxon>
        <taxon>Pinidae</taxon>
        <taxon>Conifers II</taxon>
        <taxon>Cupressales</taxon>
        <taxon>Taxaceae</taxon>
        <taxon>Taxus</taxon>
    </lineage>
</organism>
<evidence type="ECO:0000256" key="2">
    <source>
        <dbReference type="ARBA" id="ARBA00023015"/>
    </source>
</evidence>
<evidence type="ECO:0000256" key="1">
    <source>
        <dbReference type="ARBA" id="ARBA00004123"/>
    </source>
</evidence>
<keyword evidence="11" id="KW-1185">Reference proteome</keyword>
<dbReference type="Pfam" id="PF00249">
    <property type="entry name" value="Myb_DNA-binding"/>
    <property type="match status" value="2"/>
</dbReference>
<reference evidence="10 11" key="1">
    <citation type="journal article" date="2021" name="Nat. Plants">
        <title>The Taxus genome provides insights into paclitaxel biosynthesis.</title>
        <authorList>
            <person name="Xiong X."/>
            <person name="Gou J."/>
            <person name="Liao Q."/>
            <person name="Li Y."/>
            <person name="Zhou Q."/>
            <person name="Bi G."/>
            <person name="Li C."/>
            <person name="Du R."/>
            <person name="Wang X."/>
            <person name="Sun T."/>
            <person name="Guo L."/>
            <person name="Liang H."/>
            <person name="Lu P."/>
            <person name="Wu Y."/>
            <person name="Zhang Z."/>
            <person name="Ro D.K."/>
            <person name="Shang Y."/>
            <person name="Huang S."/>
            <person name="Yan J."/>
        </authorList>
    </citation>
    <scope>NUCLEOTIDE SEQUENCE [LARGE SCALE GENOMIC DNA]</scope>
    <source>
        <strain evidence="10">Ta-2019</strain>
    </source>
</reference>
<feature type="domain" description="Myb-like" evidence="7">
    <location>
        <begin position="24"/>
        <end position="72"/>
    </location>
</feature>
<evidence type="ECO:0000256" key="3">
    <source>
        <dbReference type="ARBA" id="ARBA00023125"/>
    </source>
</evidence>
<sequence length="297" mass="33142">GLNICAMWGMDLPPQGPTLYSSGSEWTLQENKIFENALAKYDKDTPDRWEKVAARLPRKSAIDVRQHYEDLVDDVNNIEAGLVAVSYSKSSDTIEWIAEKTGEFPGLKQSFGSSGKGPPAKSSEQERKKGIPWTEEEHRLFLMGLSKYGKGDWRSISRNYVVSRTPTQVASHAQKYFIRLSSGNKDKRRASIHDITSVNGTDRRSISLPQASAICGQNNSTPELCQSALLMYPSPMARGHFSNTMASPADRNHLMLPQYPLSMYSQMGFGSHSPITIIPESIVVPHMGYPRQPAMQY</sequence>
<name>A0AA38GMI7_TAXCH</name>
<dbReference type="NCBIfam" id="TIGR01557">
    <property type="entry name" value="myb_SHAQKYF"/>
    <property type="match status" value="1"/>
</dbReference>
<dbReference type="InterPro" id="IPR006447">
    <property type="entry name" value="Myb_dom_plants"/>
</dbReference>
<keyword evidence="3" id="KW-0238">DNA-binding</keyword>
<gene>
    <name evidence="10" type="ORF">KI387_004945</name>
</gene>
<feature type="domain" description="Myb-like" evidence="7">
    <location>
        <begin position="125"/>
        <end position="177"/>
    </location>
</feature>
<feature type="region of interest" description="Disordered" evidence="6">
    <location>
        <begin position="107"/>
        <end position="130"/>
    </location>
</feature>
<dbReference type="PROSITE" id="PS50090">
    <property type="entry name" value="MYB_LIKE"/>
    <property type="match status" value="2"/>
</dbReference>
<dbReference type="GO" id="GO:0003677">
    <property type="term" value="F:DNA binding"/>
    <property type="evidence" value="ECO:0007669"/>
    <property type="project" value="UniProtKB-KW"/>
</dbReference>
<dbReference type="EMBL" id="JAHRHJ020000002">
    <property type="protein sequence ID" value="KAH9324767.1"/>
    <property type="molecule type" value="Genomic_DNA"/>
</dbReference>
<dbReference type="FunFam" id="1.10.10.60:FF:000009">
    <property type="entry name" value="transcription factor MYB1R1"/>
    <property type="match status" value="1"/>
</dbReference>
<dbReference type="InterPro" id="IPR017930">
    <property type="entry name" value="Myb_dom"/>
</dbReference>
<dbReference type="CDD" id="cd00167">
    <property type="entry name" value="SANT"/>
    <property type="match status" value="2"/>
</dbReference>
<evidence type="ECO:0000256" key="5">
    <source>
        <dbReference type="ARBA" id="ARBA00023242"/>
    </source>
</evidence>
<dbReference type="GO" id="GO:0005634">
    <property type="term" value="C:nucleus"/>
    <property type="evidence" value="ECO:0007669"/>
    <property type="project" value="UniProtKB-SubCell"/>
</dbReference>
<feature type="domain" description="SANT" evidence="8">
    <location>
        <begin position="133"/>
        <end position="181"/>
    </location>
</feature>
<dbReference type="InterPro" id="IPR017884">
    <property type="entry name" value="SANT_dom"/>
</dbReference>
<evidence type="ECO:0000256" key="4">
    <source>
        <dbReference type="ARBA" id="ARBA00023163"/>
    </source>
</evidence>
<evidence type="ECO:0000259" key="8">
    <source>
        <dbReference type="PROSITE" id="PS51293"/>
    </source>
</evidence>
<dbReference type="OMA" id="LNICAMW"/>
<evidence type="ECO:0000259" key="7">
    <source>
        <dbReference type="PROSITE" id="PS50090"/>
    </source>
</evidence>
<keyword evidence="4" id="KW-0804">Transcription</keyword>
<evidence type="ECO:0008006" key="12">
    <source>
        <dbReference type="Google" id="ProtNLM"/>
    </source>
</evidence>
<dbReference type="InterPro" id="IPR009057">
    <property type="entry name" value="Homeodomain-like_sf"/>
</dbReference>
<dbReference type="SMART" id="SM00717">
    <property type="entry name" value="SANT"/>
    <property type="match status" value="2"/>
</dbReference>
<proteinExistence type="predicted"/>
<feature type="domain" description="HTH myb-type" evidence="9">
    <location>
        <begin position="125"/>
        <end position="181"/>
    </location>
</feature>
<evidence type="ECO:0000313" key="11">
    <source>
        <dbReference type="Proteomes" id="UP000824469"/>
    </source>
</evidence>
<dbReference type="PANTHER" id="PTHR44042">
    <property type="entry name" value="DUPLICATED HOMEODOMAIN-LIKE SUPERFAMILY PROTEIN-RELATED"/>
    <property type="match status" value="1"/>
</dbReference>
<dbReference type="PROSITE" id="PS51293">
    <property type="entry name" value="SANT"/>
    <property type="match status" value="1"/>
</dbReference>
<accession>A0AA38GMI7</accession>
<dbReference type="InterPro" id="IPR001005">
    <property type="entry name" value="SANT/Myb"/>
</dbReference>
<keyword evidence="5" id="KW-0539">Nucleus</keyword>
<evidence type="ECO:0000259" key="9">
    <source>
        <dbReference type="PROSITE" id="PS51294"/>
    </source>
</evidence>
<feature type="compositionally biased region" description="Low complexity" evidence="6">
    <location>
        <begin position="110"/>
        <end position="122"/>
    </location>
</feature>
<dbReference type="AlphaFoldDB" id="A0AA38GMI7"/>
<dbReference type="PROSITE" id="PS51294">
    <property type="entry name" value="HTH_MYB"/>
    <property type="match status" value="1"/>
</dbReference>
<dbReference type="Gene3D" id="1.10.10.60">
    <property type="entry name" value="Homeodomain-like"/>
    <property type="match status" value="2"/>
</dbReference>
<dbReference type="SUPFAM" id="SSF46689">
    <property type="entry name" value="Homeodomain-like"/>
    <property type="match status" value="2"/>
</dbReference>
<keyword evidence="2" id="KW-0805">Transcription regulation</keyword>
<protein>
    <recommendedName>
        <fullName evidence="12">Transcription factor DIVARICATA</fullName>
    </recommendedName>
</protein>
<dbReference type="Proteomes" id="UP000824469">
    <property type="component" value="Unassembled WGS sequence"/>
</dbReference>
<evidence type="ECO:0000256" key="6">
    <source>
        <dbReference type="SAM" id="MobiDB-lite"/>
    </source>
</evidence>
<evidence type="ECO:0000313" key="10">
    <source>
        <dbReference type="EMBL" id="KAH9324767.1"/>
    </source>
</evidence>
<dbReference type="PANTHER" id="PTHR44042:SF58">
    <property type="entry name" value="DUPLICATED HOMEODOMAIN-LIKE SUPERFAMILY PROTEIN"/>
    <property type="match status" value="1"/>
</dbReference>
<feature type="non-terminal residue" evidence="10">
    <location>
        <position position="1"/>
    </location>
</feature>